<dbReference type="InterPro" id="IPR021335">
    <property type="entry name" value="DUF2948"/>
</dbReference>
<keyword evidence="2" id="KW-1185">Reference proteome</keyword>
<protein>
    <recommendedName>
        <fullName evidence="3">DUF2948 family protein</fullName>
    </recommendedName>
</protein>
<organism evidence="1 2">
    <name type="scientific">Salipiger aestuarii</name>
    <dbReference type="NCBI Taxonomy" id="568098"/>
    <lineage>
        <taxon>Bacteria</taxon>
        <taxon>Pseudomonadati</taxon>
        <taxon>Pseudomonadota</taxon>
        <taxon>Alphaproteobacteria</taxon>
        <taxon>Rhodobacterales</taxon>
        <taxon>Roseobacteraceae</taxon>
        <taxon>Salipiger</taxon>
    </lineage>
</organism>
<dbReference type="EMBL" id="QLMG01000041">
    <property type="protein sequence ID" value="RAK12810.1"/>
    <property type="molecule type" value="Genomic_DNA"/>
</dbReference>
<evidence type="ECO:0000313" key="2">
    <source>
        <dbReference type="Proteomes" id="UP000249165"/>
    </source>
</evidence>
<evidence type="ECO:0000313" key="1">
    <source>
        <dbReference type="EMBL" id="RAK12810.1"/>
    </source>
</evidence>
<reference evidence="1 2" key="1">
    <citation type="submission" date="2018-06" db="EMBL/GenBank/DDBJ databases">
        <title>Genomic Encyclopedia of Archaeal and Bacterial Type Strains, Phase II (KMG-II): from individual species to whole genera.</title>
        <authorList>
            <person name="Goeker M."/>
        </authorList>
    </citation>
    <scope>NUCLEOTIDE SEQUENCE [LARGE SCALE GENOMIC DNA]</scope>
    <source>
        <strain evidence="1 2">DSM 22011</strain>
    </source>
</reference>
<accession>A0A327XVQ9</accession>
<dbReference type="AlphaFoldDB" id="A0A327XVQ9"/>
<name>A0A327XVQ9_9RHOB</name>
<comment type="caution">
    <text evidence="1">The sequence shown here is derived from an EMBL/GenBank/DDBJ whole genome shotgun (WGS) entry which is preliminary data.</text>
</comment>
<dbReference type="RefSeq" id="WP_009505097.1">
    <property type="nucleotide sequence ID" value="NZ_LIGK01000040.1"/>
</dbReference>
<proteinExistence type="predicted"/>
<dbReference type="Pfam" id="PF11164">
    <property type="entry name" value="DUF2948"/>
    <property type="match status" value="1"/>
</dbReference>
<dbReference type="Proteomes" id="UP000249165">
    <property type="component" value="Unassembled WGS sequence"/>
</dbReference>
<evidence type="ECO:0008006" key="3">
    <source>
        <dbReference type="Google" id="ProtNLM"/>
    </source>
</evidence>
<gene>
    <name evidence="1" type="ORF">ATI53_104144</name>
</gene>
<sequence>MSQDAKFEDAGGAPLNLGAMDPDDLSVLSALLQDAVLTAADVSWQKRHQRLALLVNRLRREDGAHVDPPERVRAMLVVDNVLGVAAQGVTPGDADAVLSILSVRFEPGEDGTGQVLFTLAGDGALRAHVEALELRLRDVTQPYTAVSGKMPDHGT</sequence>